<dbReference type="Gene3D" id="3.40.50.150">
    <property type="entry name" value="Vaccinia Virus protein VP39"/>
    <property type="match status" value="1"/>
</dbReference>
<dbReference type="OrthoDB" id="2154311at2759"/>
<dbReference type="EC" id="2.1.1.386" evidence="11"/>
<dbReference type="Proteomes" id="UP000054144">
    <property type="component" value="Unassembled WGS sequence"/>
</dbReference>
<evidence type="ECO:0000256" key="8">
    <source>
        <dbReference type="ARBA" id="ARBA00022842"/>
    </source>
</evidence>
<keyword evidence="8" id="KW-0460">Magnesium</keyword>
<keyword evidence="6" id="KW-0949">S-adenosyl-L-methionine</keyword>
<evidence type="ECO:0000256" key="9">
    <source>
        <dbReference type="ARBA" id="ARBA00022884"/>
    </source>
</evidence>
<evidence type="ECO:0000256" key="7">
    <source>
        <dbReference type="ARBA" id="ARBA00022723"/>
    </source>
</evidence>
<evidence type="ECO:0000256" key="2">
    <source>
        <dbReference type="ARBA" id="ARBA00009026"/>
    </source>
</evidence>
<name>A0A0D7AIP9_9AGAR</name>
<evidence type="ECO:0000313" key="13">
    <source>
        <dbReference type="EMBL" id="KIY51710.1"/>
    </source>
</evidence>
<keyword evidence="9" id="KW-0694">RNA-binding</keyword>
<evidence type="ECO:0000256" key="5">
    <source>
        <dbReference type="ARBA" id="ARBA00022679"/>
    </source>
</evidence>
<evidence type="ECO:0000313" key="14">
    <source>
        <dbReference type="Proteomes" id="UP000054144"/>
    </source>
</evidence>
<evidence type="ECO:0000256" key="6">
    <source>
        <dbReference type="ARBA" id="ARBA00022691"/>
    </source>
</evidence>
<keyword evidence="5" id="KW-0808">Transferase</keyword>
<dbReference type="GO" id="GO:0046872">
    <property type="term" value="F:metal ion binding"/>
    <property type="evidence" value="ECO:0007669"/>
    <property type="project" value="UniProtKB-KW"/>
</dbReference>
<evidence type="ECO:0000256" key="1">
    <source>
        <dbReference type="ARBA" id="ARBA00001946"/>
    </source>
</evidence>
<comment type="catalytic activity">
    <reaction evidence="12">
        <text>small RNA 3'-end nucleotide + S-adenosyl-L-methionine = small RNA 3'-end 2'-O-methylnucleotide + S-adenosyl-L-homocysteine + H(+)</text>
        <dbReference type="Rhea" id="RHEA:37887"/>
        <dbReference type="Rhea" id="RHEA-COMP:10415"/>
        <dbReference type="Rhea" id="RHEA-COMP:10416"/>
        <dbReference type="ChEBI" id="CHEBI:15378"/>
        <dbReference type="ChEBI" id="CHEBI:57856"/>
        <dbReference type="ChEBI" id="CHEBI:59789"/>
        <dbReference type="ChEBI" id="CHEBI:74896"/>
        <dbReference type="ChEBI" id="CHEBI:74898"/>
        <dbReference type="EC" id="2.1.1.386"/>
    </reaction>
</comment>
<feature type="non-terminal residue" evidence="13">
    <location>
        <position position="406"/>
    </location>
</feature>
<dbReference type="GO" id="GO:0005737">
    <property type="term" value="C:cytoplasm"/>
    <property type="evidence" value="ECO:0007669"/>
    <property type="project" value="TreeGrafter"/>
</dbReference>
<dbReference type="GO" id="GO:0001510">
    <property type="term" value="P:RNA methylation"/>
    <property type="evidence" value="ECO:0007669"/>
    <property type="project" value="InterPro"/>
</dbReference>
<dbReference type="PANTHER" id="PTHR21404:SF3">
    <property type="entry name" value="SMALL RNA 2'-O-METHYLTRANSFERASE"/>
    <property type="match status" value="1"/>
</dbReference>
<dbReference type="EMBL" id="KN881648">
    <property type="protein sequence ID" value="KIY51710.1"/>
    <property type="molecule type" value="Genomic_DNA"/>
</dbReference>
<comment type="cofactor">
    <cofactor evidence="1">
        <name>Mg(2+)</name>
        <dbReference type="ChEBI" id="CHEBI:18420"/>
    </cofactor>
</comment>
<dbReference type="InterPro" id="IPR029063">
    <property type="entry name" value="SAM-dependent_MTases_sf"/>
</dbReference>
<dbReference type="AlphaFoldDB" id="A0A0D7AIP9"/>
<dbReference type="InterPro" id="IPR026610">
    <property type="entry name" value="Hen1"/>
</dbReference>
<accession>A0A0D7AIP9</accession>
<organism evidence="13 14">
    <name type="scientific">Fistulina hepatica ATCC 64428</name>
    <dbReference type="NCBI Taxonomy" id="1128425"/>
    <lineage>
        <taxon>Eukaryota</taxon>
        <taxon>Fungi</taxon>
        <taxon>Dikarya</taxon>
        <taxon>Basidiomycota</taxon>
        <taxon>Agaricomycotina</taxon>
        <taxon>Agaricomycetes</taxon>
        <taxon>Agaricomycetidae</taxon>
        <taxon>Agaricales</taxon>
        <taxon>Fistulinaceae</taxon>
        <taxon>Fistulina</taxon>
    </lineage>
</organism>
<keyword evidence="14" id="KW-1185">Reference proteome</keyword>
<evidence type="ECO:0000256" key="12">
    <source>
        <dbReference type="ARBA" id="ARBA00048418"/>
    </source>
</evidence>
<reference evidence="13 14" key="1">
    <citation type="journal article" date="2015" name="Fungal Genet. Biol.">
        <title>Evolution of novel wood decay mechanisms in Agaricales revealed by the genome sequences of Fistulina hepatica and Cylindrobasidium torrendii.</title>
        <authorList>
            <person name="Floudas D."/>
            <person name="Held B.W."/>
            <person name="Riley R."/>
            <person name="Nagy L.G."/>
            <person name="Koehler G."/>
            <person name="Ransdell A.S."/>
            <person name="Younus H."/>
            <person name="Chow J."/>
            <person name="Chiniquy J."/>
            <person name="Lipzen A."/>
            <person name="Tritt A."/>
            <person name="Sun H."/>
            <person name="Haridas S."/>
            <person name="LaButti K."/>
            <person name="Ohm R.A."/>
            <person name="Kues U."/>
            <person name="Blanchette R.A."/>
            <person name="Grigoriev I.V."/>
            <person name="Minto R.E."/>
            <person name="Hibbett D.S."/>
        </authorList>
    </citation>
    <scope>NUCLEOTIDE SEQUENCE [LARGE SCALE GENOMIC DNA]</scope>
    <source>
        <strain evidence="13 14">ATCC 64428</strain>
    </source>
</reference>
<keyword evidence="7" id="KW-0479">Metal-binding</keyword>
<gene>
    <name evidence="13" type="ORF">FISHEDRAFT_7390</name>
</gene>
<dbReference type="GO" id="GO:0005634">
    <property type="term" value="C:nucleus"/>
    <property type="evidence" value="ECO:0007669"/>
    <property type="project" value="TreeGrafter"/>
</dbReference>
<evidence type="ECO:0000256" key="11">
    <source>
        <dbReference type="ARBA" id="ARBA00035025"/>
    </source>
</evidence>
<sequence length="406" mass="46678">DYRDLRVTFDPPLFLQRRLWILDILRREGIVDVLDIGCGEGELLSTLTRPASWLPPLHEPPHSDEEAVASYDMFPELHMERVCGLDVSDAELQLSLNQVRPPPSTEDDDDNGKPRKLIRTFNLLDMTRWEPLRAEIWKGGVEVVNENFIGTECIVSTETYKIEHLAPHILPFFSPVLLGVYAPKYLLITTPSYTYNARFTAPGVPKSGYPDPTNRTDRVFRHDDHKFEWTFEEFEKYCIDVAQEWGYAIVEARSIGKAVEPDPWNREEELGGATSVCHFQRLDDRDDDAMRAKAHSLIASLQQELQDPQACLSHELLAGFDHQPHRAAKKPASTAEIAAAIKEWMSEFHERFIRFEELWYEQGTRVGVLCGGWIELLVRAIKENDDLRLDMDEGSDRIYWQVELVG</sequence>
<dbReference type="GO" id="GO:0090486">
    <property type="term" value="F:small RNA 2'-O-methyltransferase activity"/>
    <property type="evidence" value="ECO:0007669"/>
    <property type="project" value="UniProtKB-EC"/>
</dbReference>
<dbReference type="GO" id="GO:0003723">
    <property type="term" value="F:RNA binding"/>
    <property type="evidence" value="ECO:0007669"/>
    <property type="project" value="UniProtKB-KW"/>
</dbReference>
<protein>
    <recommendedName>
        <fullName evidence="3">Small RNA 2'-O-methyltransferase</fullName>
        <ecNumber evidence="11">2.1.1.386</ecNumber>
    </recommendedName>
</protein>
<evidence type="ECO:0000256" key="3">
    <source>
        <dbReference type="ARBA" id="ARBA00021330"/>
    </source>
</evidence>
<dbReference type="PANTHER" id="PTHR21404">
    <property type="entry name" value="HEN1"/>
    <property type="match status" value="1"/>
</dbReference>
<dbReference type="GO" id="GO:0030422">
    <property type="term" value="P:siRNA processing"/>
    <property type="evidence" value="ECO:0007669"/>
    <property type="project" value="TreeGrafter"/>
</dbReference>
<keyword evidence="4" id="KW-0489">Methyltransferase</keyword>
<evidence type="ECO:0000256" key="4">
    <source>
        <dbReference type="ARBA" id="ARBA00022603"/>
    </source>
</evidence>
<comment type="similarity">
    <text evidence="2">Belongs to the methyltransferase superfamily. HEN1 family.</text>
</comment>
<keyword evidence="10" id="KW-0943">RNA-mediated gene silencing</keyword>
<feature type="non-terminal residue" evidence="13">
    <location>
        <position position="1"/>
    </location>
</feature>
<proteinExistence type="inferred from homology"/>
<evidence type="ECO:0000256" key="10">
    <source>
        <dbReference type="ARBA" id="ARBA00023158"/>
    </source>
</evidence>